<dbReference type="GO" id="GO:0035721">
    <property type="term" value="P:intraciliary retrograde transport"/>
    <property type="evidence" value="ECO:0007669"/>
    <property type="project" value="TreeGrafter"/>
</dbReference>
<dbReference type="InterPro" id="IPR057361">
    <property type="entry name" value="TPR_WDR35"/>
</dbReference>
<dbReference type="GO" id="GO:1905515">
    <property type="term" value="P:non-motile cilium assembly"/>
    <property type="evidence" value="ECO:0007669"/>
    <property type="project" value="TreeGrafter"/>
</dbReference>
<feature type="domain" description="IFT121-like TPR repeats" evidence="15">
    <location>
        <begin position="1158"/>
        <end position="1257"/>
    </location>
</feature>
<evidence type="ECO:0000256" key="2">
    <source>
        <dbReference type="ARBA" id="ARBA00022490"/>
    </source>
</evidence>
<organism evidence="16 17">
    <name type="scientific">Strongyloides stercoralis</name>
    <name type="common">Threadworm</name>
    <dbReference type="NCBI Taxonomy" id="6248"/>
    <lineage>
        <taxon>Eukaryota</taxon>
        <taxon>Metazoa</taxon>
        <taxon>Ecdysozoa</taxon>
        <taxon>Nematoda</taxon>
        <taxon>Chromadorea</taxon>
        <taxon>Rhabditida</taxon>
        <taxon>Tylenchina</taxon>
        <taxon>Panagrolaimomorpha</taxon>
        <taxon>Strongyloidoidea</taxon>
        <taxon>Strongyloididae</taxon>
        <taxon>Strongyloides</taxon>
    </lineage>
</organism>
<feature type="transmembrane region" description="Helical" evidence="10">
    <location>
        <begin position="12"/>
        <end position="32"/>
    </location>
</feature>
<dbReference type="Pfam" id="PF23387">
    <property type="entry name" value="TPR_IFT80_172"/>
    <property type="match status" value="1"/>
</dbReference>
<accession>A0AAF5DEJ5</accession>
<evidence type="ECO:0000259" key="12">
    <source>
        <dbReference type="Pfam" id="PF23387"/>
    </source>
</evidence>
<evidence type="ECO:0000256" key="10">
    <source>
        <dbReference type="SAM" id="Phobius"/>
    </source>
</evidence>
<keyword evidence="8" id="KW-0966">Cell projection</keyword>
<keyword evidence="7" id="KW-0206">Cytoskeleton</keyword>
<evidence type="ECO:0000259" key="14">
    <source>
        <dbReference type="Pfam" id="PF24797"/>
    </source>
</evidence>
<dbReference type="Pfam" id="PF25170">
    <property type="entry name" value="TPR_WDR35"/>
    <property type="match status" value="1"/>
</dbReference>
<dbReference type="InterPro" id="IPR017233">
    <property type="entry name" value="WDR35"/>
</dbReference>
<dbReference type="WBParaSite" id="TCONS_00010893.p1">
    <property type="protein sequence ID" value="TCONS_00010893.p1"/>
    <property type="gene ID" value="XLOC_004687"/>
</dbReference>
<dbReference type="GO" id="GO:0030991">
    <property type="term" value="C:intraciliary transport particle A"/>
    <property type="evidence" value="ECO:0007669"/>
    <property type="project" value="TreeGrafter"/>
</dbReference>
<keyword evidence="10" id="KW-0812">Transmembrane</keyword>
<dbReference type="Proteomes" id="UP000035681">
    <property type="component" value="Unplaced"/>
</dbReference>
<dbReference type="InterPro" id="IPR036322">
    <property type="entry name" value="WD40_repeat_dom_sf"/>
</dbReference>
<feature type="domain" description="IFT121/TULP4 N-terminal" evidence="14">
    <location>
        <begin position="119"/>
        <end position="484"/>
    </location>
</feature>
<evidence type="ECO:0000313" key="16">
    <source>
        <dbReference type="Proteomes" id="UP000035681"/>
    </source>
</evidence>
<keyword evidence="10" id="KW-0472">Membrane</keyword>
<keyword evidence="5" id="KW-0970">Cilium biogenesis/degradation</keyword>
<dbReference type="InterPro" id="IPR056158">
    <property type="entry name" value="Beta-prop_IFT121_2nd"/>
</dbReference>
<dbReference type="PANTHER" id="PTHR12764">
    <property type="entry name" value="WD REPEAT DOMAIN-RELATED"/>
    <property type="match status" value="1"/>
</dbReference>
<feature type="compositionally biased region" description="Basic residues" evidence="9">
    <location>
        <begin position="80"/>
        <end position="99"/>
    </location>
</feature>
<reference evidence="17" key="1">
    <citation type="submission" date="2024-02" db="UniProtKB">
        <authorList>
            <consortium name="WormBaseParasite"/>
        </authorList>
    </citation>
    <scope>IDENTIFICATION</scope>
</reference>
<dbReference type="GO" id="GO:0097730">
    <property type="term" value="C:non-motile cilium"/>
    <property type="evidence" value="ECO:0007669"/>
    <property type="project" value="TreeGrafter"/>
</dbReference>
<dbReference type="Gene3D" id="2.130.10.10">
    <property type="entry name" value="YVTN repeat-like/Quinoprotein amine dehydrogenase"/>
    <property type="match status" value="1"/>
</dbReference>
<feature type="transmembrane region" description="Helical" evidence="10">
    <location>
        <begin position="116"/>
        <end position="134"/>
    </location>
</feature>
<keyword evidence="16" id="KW-1185">Reference proteome</keyword>
<evidence type="ECO:0000256" key="8">
    <source>
        <dbReference type="ARBA" id="ARBA00023273"/>
    </source>
</evidence>
<dbReference type="Pfam" id="PF23145">
    <property type="entry name" value="Zf_2nd_IFT121"/>
    <property type="match status" value="1"/>
</dbReference>
<dbReference type="Pfam" id="PF25768">
    <property type="entry name" value="TPR_IFT121"/>
    <property type="match status" value="1"/>
</dbReference>
<dbReference type="InterPro" id="IPR015943">
    <property type="entry name" value="WD40/YVTN_repeat-like_dom_sf"/>
</dbReference>
<evidence type="ECO:0000256" key="1">
    <source>
        <dbReference type="ARBA" id="ARBA00004120"/>
    </source>
</evidence>
<dbReference type="InterPro" id="IPR056170">
    <property type="entry name" value="Znf_IFT121-like"/>
</dbReference>
<dbReference type="AlphaFoldDB" id="A0AAF5DEJ5"/>
<evidence type="ECO:0000256" key="4">
    <source>
        <dbReference type="ARBA" id="ARBA00022737"/>
    </source>
</evidence>
<proteinExistence type="predicted"/>
<name>A0AAF5DEJ5_STRER</name>
<evidence type="ECO:0000259" key="13">
    <source>
        <dbReference type="Pfam" id="PF23390"/>
    </source>
</evidence>
<comment type="subcellular location">
    <subcellularLocation>
        <location evidence="1">Cytoplasm</location>
        <location evidence="1">Cytoskeleton</location>
        <location evidence="1">Cilium basal body</location>
    </subcellularLocation>
</comment>
<feature type="domain" description="IFT121-like zinc finger" evidence="11">
    <location>
        <begin position="1288"/>
        <end position="1329"/>
    </location>
</feature>
<dbReference type="InterPro" id="IPR056159">
    <property type="entry name" value="Beta-prop_IFT121_TULP_N"/>
</dbReference>
<dbReference type="PIRSF" id="PIRSF037536">
    <property type="entry name" value="WD_repeat_p35"/>
    <property type="match status" value="1"/>
</dbReference>
<feature type="region of interest" description="Disordered" evidence="9">
    <location>
        <begin position="72"/>
        <end position="111"/>
    </location>
</feature>
<dbReference type="Pfam" id="PF24797">
    <property type="entry name" value="Beta-prop_WDR35_TULP_N"/>
    <property type="match status" value="1"/>
</dbReference>
<evidence type="ECO:0000256" key="9">
    <source>
        <dbReference type="SAM" id="MobiDB-lite"/>
    </source>
</evidence>
<dbReference type="Pfam" id="PF23390">
    <property type="entry name" value="Beta-prop_WDR35_2nd"/>
    <property type="match status" value="1"/>
</dbReference>
<evidence type="ECO:0000256" key="5">
    <source>
        <dbReference type="ARBA" id="ARBA00022794"/>
    </source>
</evidence>
<keyword evidence="10" id="KW-1133">Transmembrane helix</keyword>
<feature type="domain" description="IFT80/172/WDR35 TPR" evidence="12">
    <location>
        <begin position="833"/>
        <end position="934"/>
    </location>
</feature>
<feature type="domain" description="IFT121 second beta-propeller" evidence="13">
    <location>
        <begin position="489"/>
        <end position="802"/>
    </location>
</feature>
<dbReference type="InterPro" id="IPR039857">
    <property type="entry name" value="Ift122/121"/>
</dbReference>
<keyword evidence="3" id="KW-0853">WD repeat</keyword>
<evidence type="ECO:0000259" key="11">
    <source>
        <dbReference type="Pfam" id="PF23145"/>
    </source>
</evidence>
<dbReference type="PANTHER" id="PTHR12764:SF5">
    <property type="entry name" value="LD29485P"/>
    <property type="match status" value="1"/>
</dbReference>
<evidence type="ECO:0000256" key="3">
    <source>
        <dbReference type="ARBA" id="ARBA00022574"/>
    </source>
</evidence>
<evidence type="ECO:0000259" key="15">
    <source>
        <dbReference type="Pfam" id="PF25768"/>
    </source>
</evidence>
<protein>
    <submittedName>
        <fullName evidence="17">ANAPC4_WD40 domain-containing protein</fullName>
    </submittedName>
</protein>
<dbReference type="InterPro" id="IPR056157">
    <property type="entry name" value="TPR_IFT80_172_dom"/>
</dbReference>
<evidence type="ECO:0000256" key="7">
    <source>
        <dbReference type="ARBA" id="ARBA00023212"/>
    </source>
</evidence>
<dbReference type="InterPro" id="IPR057979">
    <property type="entry name" value="TPR_IFT121"/>
</dbReference>
<keyword evidence="2" id="KW-0963">Cytoplasm</keyword>
<dbReference type="SUPFAM" id="SSF50978">
    <property type="entry name" value="WD40 repeat-like"/>
    <property type="match status" value="2"/>
</dbReference>
<dbReference type="Gene3D" id="1.25.40.470">
    <property type="match status" value="1"/>
</dbReference>
<keyword evidence="4" id="KW-0677">Repeat</keyword>
<dbReference type="GO" id="GO:0061512">
    <property type="term" value="P:protein localization to cilium"/>
    <property type="evidence" value="ECO:0007669"/>
    <property type="project" value="TreeGrafter"/>
</dbReference>
<sequence>NNKLIFLIMKLFKNFFFIFIVISIAIGILNGAPNKKKKVERKKKNGKNNDSNNVGSIISIKDDKVLNHINEQKKSSPEKPHHHKHLKNERKIKKDKKIKKNEDRNKSKDKKNKKKCNCIAVPFVSNLFCVSWMYNFGFIVAGGDEGQLKIIRLSNLTLKKKDSSGQPGTSAKEDISLNQNLEGHGSSNIIIAVWNEIYQKLTTCDTNGLIIVWMNHGDNWYEEMINNRNKSVVVDMEWSHDGSKIVIVYEDGQVIVGSADGNRLWSKQLPFELAAVTWSGNDNFLLFGYHNGEVHSYDVEGNYIQKITMIPIENVDLELALDKDLRKDKIVALSWYSSTPLPKIIENNNSGVMPQNLTKFNLPLNDIFRGVVPDYQPKLLVAYQHGVIQLMKNEEESIPIIVNITNFVISCCKWSPDGKFFGVAGYQNDLNDGEKNTLHIINCYGIKLRILKVPGNTFSSFSFNGNGMKIVLAVDTILYFANIRPKYKWTYCGQTLVYYYENELIGEDVIVFYETKMEEKFTKNVKELCHLVGYKDYCLIIEKILGNVNGTFLCHFCNSIGTPLDFKYIEIEPKFVSINGSAVLITSSDSFYLWHFTIPRKTNIYLGYRNNENDLNDTNFSDNIYHIDEFNGNENYQEIRKTIRSQFDCICSCTMTENFFLIGRESGAIHRYSFPEIKLQCIYKIDTTPEILSVNCTEQRLAHVSCHGQLRFFDITQSGVKEVLTGERKDVWGIKWDMAKEYSIAIMEKTRMFIINNREAEDPIQDEGYICTFQDLIVRTVMLDLLLKDPENPGNHFFNDIEVKSLRTVKKLLEMGKFSEATEYVDRNSHPKLWQILVEVALEKLDLTTAEHCFVMLKDYSGIQLLKRLKNIQSDNLKKAEIAIFFGKLDDAEKIYIDNDRRDLAIDMRKKMNDWFRILQILQTSKCSGDDILLQQTWKHVGDHFVEKGQYNIAVKYYENGQNWSDYIKCCLLLDDFEKLKWVTTQLNDGNSLLKELGIIFAGAGLSEEATECFVRCDALDEALDVCIQLNQWDKAVELSKKYQMRDIPSMLKKYASLISGNNDTTLAAVQLYRKAGKFCESVKIINEIAKKEIKNSAPPLRIKKLFVMCGLLIEEYKEWNKSKIKEKLDANTNAEVSIQRLLEEDKSLSIDDIRVIENAWSGAEAYHFMMLAHKQIADCNYESALKTALVASTYTEYLNPLEVNSLLALVSCLSKKFYIACKAFMKIDSLYGITNEEKEIFNKLATSIFVKNPPKDINVYTVACINCDKTVPDYCLQCPHCDIKYNICIATGKPIISDTFWLCLKCKRKGWEEEMINWDHCPLCHYTIEKYI</sequence>
<evidence type="ECO:0000313" key="17">
    <source>
        <dbReference type="WBParaSite" id="TCONS_00010893.p1"/>
    </source>
</evidence>
<evidence type="ECO:0000256" key="6">
    <source>
        <dbReference type="ARBA" id="ARBA00023069"/>
    </source>
</evidence>
<keyword evidence="6" id="KW-0969">Cilium</keyword>